<dbReference type="Proteomes" id="UP001296873">
    <property type="component" value="Unassembled WGS sequence"/>
</dbReference>
<dbReference type="SUPFAM" id="SSF55874">
    <property type="entry name" value="ATPase domain of HSP90 chaperone/DNA topoisomerase II/histidine kinase"/>
    <property type="match status" value="1"/>
</dbReference>
<feature type="region of interest" description="Disordered" evidence="1">
    <location>
        <begin position="279"/>
        <end position="309"/>
    </location>
</feature>
<accession>A0ABS1DGZ4</accession>
<proteinExistence type="predicted"/>
<reference evidence="2 3" key="1">
    <citation type="journal article" date="2020" name="Microorganisms">
        <title>Osmotic Adaptation and Compatible Solute Biosynthesis of Phototrophic Bacteria as Revealed from Genome Analyses.</title>
        <authorList>
            <person name="Imhoff J.F."/>
            <person name="Rahn T."/>
            <person name="Kunzel S."/>
            <person name="Keller A."/>
            <person name="Neulinger S.C."/>
        </authorList>
    </citation>
    <scope>NUCLEOTIDE SEQUENCE [LARGE SCALE GENOMIC DNA]</scope>
    <source>
        <strain evidence="2 3">DSM 9895</strain>
    </source>
</reference>
<name>A0ABS1DGZ4_9PROT</name>
<dbReference type="InterPro" id="IPR036890">
    <property type="entry name" value="HATPase_C_sf"/>
</dbReference>
<keyword evidence="3" id="KW-1185">Reference proteome</keyword>
<gene>
    <name evidence="2" type="ORF">CKO28_13805</name>
</gene>
<comment type="caution">
    <text evidence="2">The sequence shown here is derived from an EMBL/GenBank/DDBJ whole genome shotgun (WGS) entry which is preliminary data.</text>
</comment>
<evidence type="ECO:0000313" key="2">
    <source>
        <dbReference type="EMBL" id="MBK1669109.1"/>
    </source>
</evidence>
<dbReference type="EMBL" id="NRRL01000038">
    <property type="protein sequence ID" value="MBK1669109.1"/>
    <property type="molecule type" value="Genomic_DNA"/>
</dbReference>
<protein>
    <recommendedName>
        <fullName evidence="4">ATP-binding protein</fullName>
    </recommendedName>
</protein>
<dbReference type="Gene3D" id="3.30.565.10">
    <property type="entry name" value="Histidine kinase-like ATPase, C-terminal domain"/>
    <property type="match status" value="1"/>
</dbReference>
<dbReference type="RefSeq" id="WP_200341436.1">
    <property type="nucleotide sequence ID" value="NZ_NRRL01000038.1"/>
</dbReference>
<evidence type="ECO:0000256" key="1">
    <source>
        <dbReference type="SAM" id="MobiDB-lite"/>
    </source>
</evidence>
<sequence>MPTVQVPASFFRKERDQIYARSGWPMVFWRELFQNSVDAGARHVEVAMQRQGSVVAVTHADDGPGCDLATMERVFFRLGETTKTDTAAIGGFGRARIVTHFSQEMYQIRTRDVFAHGEGADYRIVRQKKSKPGFRNDIDIALSDCSEERLRDALLSYLRQCNLPCSVTIDGTPFTDWHVRGRRTRELTAAGEDVPFARVHVNRKGPLQGRAIVRVSGTMMFSEHIAAPAQVTIELDPPQSQRVLVASRDGLAGRYADALSRFQSELSVDTRSALDARPRNRNTLLHAGGLRKTLHPDITPESDPDAPAPGRVQIFARTGPVHLSDLLKSLRLPDIQLIDHAETAALRRAIPRWDPRRWDHERLILEGGGRGERALGLLRAWQAALEAAVEAYLLEREAPDLEWTIGFCFQEETRATHHLLDHGHAFLVNPVDDNGKAAWPLSDRLTLRWLVATAAHEVAHVQFSLHNEDYAGLLTRLLGRIDQAKVVAAMRTAIKEPAR</sequence>
<organism evidence="2 3">
    <name type="scientific">Rhodovibrio sodomensis</name>
    <dbReference type="NCBI Taxonomy" id="1088"/>
    <lineage>
        <taxon>Bacteria</taxon>
        <taxon>Pseudomonadati</taxon>
        <taxon>Pseudomonadota</taxon>
        <taxon>Alphaproteobacteria</taxon>
        <taxon>Rhodospirillales</taxon>
        <taxon>Rhodovibrionaceae</taxon>
        <taxon>Rhodovibrio</taxon>
    </lineage>
</organism>
<evidence type="ECO:0008006" key="4">
    <source>
        <dbReference type="Google" id="ProtNLM"/>
    </source>
</evidence>
<evidence type="ECO:0000313" key="3">
    <source>
        <dbReference type="Proteomes" id="UP001296873"/>
    </source>
</evidence>